<dbReference type="PATRIC" id="fig|1232189.3.peg.2"/>
<dbReference type="NCBIfam" id="NF038093">
    <property type="entry name" value="GrdX"/>
    <property type="match status" value="1"/>
</dbReference>
<dbReference type="AlphaFoldDB" id="M1ZZV9"/>
<feature type="non-terminal residue" evidence="1">
    <location>
        <position position="1"/>
    </location>
</feature>
<dbReference type="Proteomes" id="UP000011944">
    <property type="component" value="Unassembled WGS sequence"/>
</dbReference>
<dbReference type="EMBL" id="AMXI01000002">
    <property type="protein sequence ID" value="EKN43504.1"/>
    <property type="molecule type" value="Genomic_DNA"/>
</dbReference>
<proteinExistence type="predicted"/>
<organism evidence="1 2">
    <name type="scientific">Clostridium botulinum CFSAN001627</name>
    <dbReference type="NCBI Taxonomy" id="1232189"/>
    <lineage>
        <taxon>Bacteria</taxon>
        <taxon>Bacillati</taxon>
        <taxon>Bacillota</taxon>
        <taxon>Clostridia</taxon>
        <taxon>Eubacteriales</taxon>
        <taxon>Clostridiaceae</taxon>
        <taxon>Clostridium</taxon>
    </lineage>
</organism>
<comment type="caution">
    <text evidence="1">The sequence shown here is derived from an EMBL/GenBank/DDBJ whole genome shotgun (WGS) entry which is preliminary data.</text>
</comment>
<gene>
    <name evidence="1" type="ORF">CFSAN001627_00015</name>
</gene>
<protein>
    <submittedName>
        <fullName evidence="1">GrdX protein</fullName>
    </submittedName>
</protein>
<accession>M1ZZV9</accession>
<evidence type="ECO:0000313" key="1">
    <source>
        <dbReference type="EMBL" id="EKN43504.1"/>
    </source>
</evidence>
<evidence type="ECO:0000313" key="2">
    <source>
        <dbReference type="Proteomes" id="UP000011944"/>
    </source>
</evidence>
<reference evidence="1 2" key="2">
    <citation type="submission" date="2013-03" db="EMBL/GenBank/DDBJ databases">
        <title>Diversity in Clostridium botulinum.</title>
        <authorList>
            <person name="Timme R.E."/>
            <person name="Allard M."/>
            <person name="Luo Y."/>
            <person name="Strain E."/>
            <person name="Gonzalez-Escalona N."/>
            <person name="Brown E."/>
        </authorList>
    </citation>
    <scope>NUCLEOTIDE SEQUENCE [LARGE SCALE GENOMIC DNA]</scope>
    <source>
        <strain evidence="1 2">CFSAN001627</strain>
    </source>
</reference>
<dbReference type="InterPro" id="IPR047735">
    <property type="entry name" value="GrdX-like"/>
</dbReference>
<name>M1ZZV9_CLOBO</name>
<reference evidence="1 2" key="1">
    <citation type="submission" date="2012-10" db="EMBL/GenBank/DDBJ databases">
        <authorList>
            <person name="Strain E.A."/>
            <person name="Brown E."/>
            <person name="Allard M.W."/>
            <person name="Gonzalez-Escalona N."/>
            <person name="Timme R."/>
        </authorList>
    </citation>
    <scope>NUCLEOTIDE SEQUENCE [LARGE SCALE GENOMIC DNA]</scope>
    <source>
        <strain evidence="1 2">CFSAN001627</strain>
    </source>
</reference>
<sequence length="155" mass="18039">YGLLSLFFCVSKNLIIYLRNYKNNGQGGGQMNNKVIMVTNNMLIGEKFNEKCQVEFIIGDVNEVFKTVRDYIHKGHELLTHPLMSSVKPNETPYRTVVISKYYKNVVDMESLNYIEESIYSLEKFQKSCGTPAWNDNILKDFRLIDYDLIYNALN</sequence>